<organism evidence="1 2">
    <name type="scientific">Pan troglodytes</name>
    <name type="common">Chimpanzee</name>
    <dbReference type="NCBI Taxonomy" id="9598"/>
    <lineage>
        <taxon>Eukaryota</taxon>
        <taxon>Metazoa</taxon>
        <taxon>Chordata</taxon>
        <taxon>Craniata</taxon>
        <taxon>Vertebrata</taxon>
        <taxon>Euteleostomi</taxon>
        <taxon>Mammalia</taxon>
        <taxon>Eutheria</taxon>
        <taxon>Euarchontoglires</taxon>
        <taxon>Primates</taxon>
        <taxon>Haplorrhini</taxon>
        <taxon>Catarrhini</taxon>
        <taxon>Hominidae</taxon>
        <taxon>Pan</taxon>
    </lineage>
</organism>
<reference evidence="1" key="2">
    <citation type="submission" date="2025-08" db="UniProtKB">
        <authorList>
            <consortium name="Ensembl"/>
        </authorList>
    </citation>
    <scope>IDENTIFICATION</scope>
</reference>
<sequence>YGPQRSGSLNRLSRVPPSEGYVSVLAVSSREGGTETTAEGHSVKAVAAVGALRTGCFFKILSWTSQNTPWS</sequence>
<dbReference type="Proteomes" id="UP000002277">
    <property type="component" value="Chromosome 2B"/>
</dbReference>
<dbReference type="InParanoid" id="A0A2I3SVV5"/>
<dbReference type="GeneTree" id="ENSGT00910000148111"/>
<evidence type="ECO:0000313" key="1">
    <source>
        <dbReference type="Ensembl" id="ENSPTRP00000081148.1"/>
    </source>
</evidence>
<dbReference type="AlphaFoldDB" id="A0A2I3SVV5"/>
<accession>A0A2I3SVV5</accession>
<reference evidence="1 2" key="1">
    <citation type="journal article" date="2005" name="Nature">
        <title>Initial sequence of the chimpanzee genome and comparison with the human genome.</title>
        <authorList>
            <consortium name="Chimpanzee sequencing and analysis consortium"/>
        </authorList>
    </citation>
    <scope>NUCLEOTIDE SEQUENCE [LARGE SCALE GENOMIC DNA]</scope>
</reference>
<keyword evidence="2" id="KW-1185">Reference proteome</keyword>
<dbReference type="OMA" id="QRTECFF"/>
<name>A0A2I3SVV5_PANTR</name>
<dbReference type="Ensembl" id="ENSPTRT00000099410.1">
    <property type="protein sequence ID" value="ENSPTRP00000081148.1"/>
    <property type="gene ID" value="ENSPTRG00000044646.1"/>
</dbReference>
<evidence type="ECO:0000313" key="2">
    <source>
        <dbReference type="Proteomes" id="UP000002277"/>
    </source>
</evidence>
<protein>
    <submittedName>
        <fullName evidence="1">Uncharacterized protein</fullName>
    </submittedName>
</protein>
<proteinExistence type="predicted"/>
<dbReference type="EMBL" id="AC192570">
    <property type="status" value="NOT_ANNOTATED_CDS"/>
    <property type="molecule type" value="Genomic_DNA"/>
</dbReference>
<dbReference type="Bgee" id="ENSPTRG00000044646">
    <property type="expression patterns" value="Expressed in temporal lobe and 2 other cell types or tissues"/>
</dbReference>
<reference evidence="1" key="3">
    <citation type="submission" date="2025-09" db="UniProtKB">
        <authorList>
            <consortium name="Ensembl"/>
        </authorList>
    </citation>
    <scope>IDENTIFICATION</scope>
</reference>